<feature type="domain" description="Virulence-associated protein E-like" evidence="1">
    <location>
        <begin position="131"/>
        <end position="349"/>
    </location>
</feature>
<evidence type="ECO:0000259" key="1">
    <source>
        <dbReference type="Pfam" id="PF05272"/>
    </source>
</evidence>
<dbReference type="Proteomes" id="UP000448877">
    <property type="component" value="Unassembled WGS sequence"/>
</dbReference>
<protein>
    <submittedName>
        <fullName evidence="2">Virulence-associated E family protein</fullName>
    </submittedName>
</protein>
<reference evidence="2 3" key="1">
    <citation type="journal article" date="2019" name="Nat. Med.">
        <title>A library of human gut bacterial isolates paired with longitudinal multiomics data enables mechanistic microbiome research.</title>
        <authorList>
            <person name="Poyet M."/>
            <person name="Groussin M."/>
            <person name="Gibbons S.M."/>
            <person name="Avila-Pacheco J."/>
            <person name="Jiang X."/>
            <person name="Kearney S.M."/>
            <person name="Perrotta A.R."/>
            <person name="Berdy B."/>
            <person name="Zhao S."/>
            <person name="Lieberman T.D."/>
            <person name="Swanson P.K."/>
            <person name="Smith M."/>
            <person name="Roesemann S."/>
            <person name="Alexander J.E."/>
            <person name="Rich S.A."/>
            <person name="Livny J."/>
            <person name="Vlamakis H."/>
            <person name="Clish C."/>
            <person name="Bullock K."/>
            <person name="Deik A."/>
            <person name="Scott J."/>
            <person name="Pierce K.A."/>
            <person name="Xavier R.J."/>
            <person name="Alm E.J."/>
        </authorList>
    </citation>
    <scope>NUCLEOTIDE SEQUENCE [LARGE SCALE GENOMIC DNA]</scope>
    <source>
        <strain evidence="2 3">BIOML-A6</strain>
    </source>
</reference>
<dbReference type="InterPro" id="IPR007936">
    <property type="entry name" value="VapE-like_dom"/>
</dbReference>
<name>A0A3D6ASN2_9BACE</name>
<gene>
    <name evidence="2" type="ORF">F2Y81_04665</name>
</gene>
<dbReference type="AlphaFoldDB" id="A0A3D6ASN2"/>
<dbReference type="Pfam" id="PF05272">
    <property type="entry name" value="VapE-like_dom"/>
    <property type="match status" value="1"/>
</dbReference>
<proteinExistence type="predicted"/>
<dbReference type="PANTHER" id="PTHR34985:SF1">
    <property type="entry name" value="SLR0554 PROTEIN"/>
    <property type="match status" value="1"/>
</dbReference>
<evidence type="ECO:0000313" key="2">
    <source>
        <dbReference type="EMBL" id="KAA5422212.1"/>
    </source>
</evidence>
<organism evidence="2 3">
    <name type="scientific">Bacteroides cellulosilyticus</name>
    <dbReference type="NCBI Taxonomy" id="246787"/>
    <lineage>
        <taxon>Bacteria</taxon>
        <taxon>Pseudomonadati</taxon>
        <taxon>Bacteroidota</taxon>
        <taxon>Bacteroidia</taxon>
        <taxon>Bacteroidales</taxon>
        <taxon>Bacteroidaceae</taxon>
        <taxon>Bacteroides</taxon>
    </lineage>
</organism>
<evidence type="ECO:0000313" key="3">
    <source>
        <dbReference type="Proteomes" id="UP000448877"/>
    </source>
</evidence>
<accession>A0A3D6ASN2</accession>
<comment type="caution">
    <text evidence="2">The sequence shown here is derived from an EMBL/GenBank/DDBJ whole genome shotgun (WGS) entry which is preliminary data.</text>
</comment>
<sequence length="485" mass="56034">MWWTQTLRCLWQRNQVESVLKSSSMDGIWKQQLTTDSYGNPVRSISNLRLIFTSDENLRLIKYDTFCQDDVCFSPLFRNVNGNKVDEESAGKIQDYLERTYRLRLTQNKVFEILKTTSSERSFNPVQEFITQETWDRQPRIATTIIDYLGAENNPLVREQTKLWFVAAVARVFCPGCKFDNVLTLPGPQGIGKSTFFKTISGKWFNDSFSFASGDKEKVETITNGWIIEISELNGLKRANDAEAAKAFLSRCSDYMRPAYGHKVVEFMRHNVFAATTNETNFLQGDNGNRRWWIIPVKGNGHVSEWLDTLQCAVPQLWAEAYAYYRQGMKLYLTTDMEFKANEIQVQHSSILVDPIMEDLEMFLEREVPMQYASWTIPTRLAYQKGAYSEPNSTMTSLNMVCARQIIEEMPNDLVRRNPSKYTSLYINRLMSMIPNWKRSTQEKVKGLHPAYCDKTGRTKHPWVRVGTPSEKACTTLPSEPDLPF</sequence>
<dbReference type="EMBL" id="VVYV01000005">
    <property type="protein sequence ID" value="KAA5422212.1"/>
    <property type="molecule type" value="Genomic_DNA"/>
</dbReference>
<dbReference type="PANTHER" id="PTHR34985">
    <property type="entry name" value="SLR0554 PROTEIN"/>
    <property type="match status" value="1"/>
</dbReference>